<keyword evidence="3" id="KW-1185">Reference proteome</keyword>
<dbReference type="OrthoDB" id="9791837at2"/>
<dbReference type="InterPro" id="IPR041698">
    <property type="entry name" value="Methyltransf_25"/>
</dbReference>
<evidence type="ECO:0000313" key="3">
    <source>
        <dbReference type="Proteomes" id="UP000235861"/>
    </source>
</evidence>
<dbReference type="Proteomes" id="UP000235861">
    <property type="component" value="Unassembled WGS sequence"/>
</dbReference>
<evidence type="ECO:0000313" key="2">
    <source>
        <dbReference type="EMBL" id="PJG59343.1"/>
    </source>
</evidence>
<reference evidence="2 3" key="1">
    <citation type="submission" date="2017-11" db="EMBL/GenBank/DDBJ databases">
        <title>Draft genome sequence of environmental isolate Aeromonas cavernicola sp. nov. MDC 2508.</title>
        <authorList>
            <person name="Colston S.M."/>
            <person name="Navarro A."/>
            <person name="Martinez-Murcia A.J."/>
            <person name="Graf J."/>
        </authorList>
    </citation>
    <scope>NUCLEOTIDE SEQUENCE [LARGE SCALE GENOMIC DNA]</scope>
    <source>
        <strain evidence="2 3">MDC 2508</strain>
    </source>
</reference>
<dbReference type="Pfam" id="PF13649">
    <property type="entry name" value="Methyltransf_25"/>
    <property type="match status" value="1"/>
</dbReference>
<evidence type="ECO:0000259" key="1">
    <source>
        <dbReference type="Pfam" id="PF13649"/>
    </source>
</evidence>
<dbReference type="InterPro" id="IPR029063">
    <property type="entry name" value="SAM-dependent_MTases_sf"/>
</dbReference>
<dbReference type="GO" id="GO:0008168">
    <property type="term" value="F:methyltransferase activity"/>
    <property type="evidence" value="ECO:0007669"/>
    <property type="project" value="UniProtKB-KW"/>
</dbReference>
<feature type="domain" description="Methyltransferase" evidence="1">
    <location>
        <begin position="47"/>
        <end position="137"/>
    </location>
</feature>
<dbReference type="AlphaFoldDB" id="A0A2H9U5L4"/>
<protein>
    <submittedName>
        <fullName evidence="2">Class I SAM-dependent methyltransferase</fullName>
    </submittedName>
</protein>
<proteinExistence type="predicted"/>
<dbReference type="Gene3D" id="3.40.50.150">
    <property type="entry name" value="Vaccinia Virus protein VP39"/>
    <property type="match status" value="1"/>
</dbReference>
<dbReference type="RefSeq" id="WP_100293610.1">
    <property type="nucleotide sequence ID" value="NZ_PGGC01000071.1"/>
</dbReference>
<name>A0A2H9U5L4_9GAMM</name>
<dbReference type="GO" id="GO:0032259">
    <property type="term" value="P:methylation"/>
    <property type="evidence" value="ECO:0007669"/>
    <property type="project" value="UniProtKB-KW"/>
</dbReference>
<accession>A0A2H9U5L4</accession>
<comment type="caution">
    <text evidence="2">The sequence shown here is derived from an EMBL/GenBank/DDBJ whole genome shotgun (WGS) entry which is preliminary data.</text>
</comment>
<dbReference type="SUPFAM" id="SSF53335">
    <property type="entry name" value="S-adenosyl-L-methionine-dependent methyltransferases"/>
    <property type="match status" value="1"/>
</dbReference>
<keyword evidence="2" id="KW-0808">Transferase</keyword>
<dbReference type="CDD" id="cd02440">
    <property type="entry name" value="AdoMet_MTases"/>
    <property type="match status" value="1"/>
</dbReference>
<sequence>MSQKNIFIAGEGDAWYERNKQHTNDNSVNNDPILAALNTIKCKPTRILEIGCANGWRLAQLKKIYSAECYGIDPSILAIQNGQTCYPDLNLFVGTADTLPNIESVDLIIFGFCLYLCDPQDLFKIAANSDHLLSDKGLMTILDFNPPAGHYRNEYQHHNHIFSYKMNYGDMFCWHPSYHRIFEHSRHHNGSNELELEPDSLVSVQIFKKDCQLLTAKNPYLKGYNNIPNT</sequence>
<gene>
    <name evidence="2" type="ORF">CUC53_07700</name>
</gene>
<dbReference type="EMBL" id="PGGC01000071">
    <property type="protein sequence ID" value="PJG59343.1"/>
    <property type="molecule type" value="Genomic_DNA"/>
</dbReference>
<keyword evidence="2" id="KW-0489">Methyltransferase</keyword>
<organism evidence="2 3">
    <name type="scientific">Aeromonas cavernicola</name>
    <dbReference type="NCBI Taxonomy" id="1006623"/>
    <lineage>
        <taxon>Bacteria</taxon>
        <taxon>Pseudomonadati</taxon>
        <taxon>Pseudomonadota</taxon>
        <taxon>Gammaproteobacteria</taxon>
        <taxon>Aeromonadales</taxon>
        <taxon>Aeromonadaceae</taxon>
        <taxon>Aeromonas</taxon>
    </lineage>
</organism>